<evidence type="ECO:0000256" key="1">
    <source>
        <dbReference type="ARBA" id="ARBA00023015"/>
    </source>
</evidence>
<dbReference type="InterPro" id="IPR009057">
    <property type="entry name" value="Homeodomain-like_sf"/>
</dbReference>
<evidence type="ECO:0000259" key="4">
    <source>
        <dbReference type="PROSITE" id="PS01124"/>
    </source>
</evidence>
<organism evidence="5 6">
    <name type="scientific">Leptospira levettii</name>
    <dbReference type="NCBI Taxonomy" id="2023178"/>
    <lineage>
        <taxon>Bacteria</taxon>
        <taxon>Pseudomonadati</taxon>
        <taxon>Spirochaetota</taxon>
        <taxon>Spirochaetia</taxon>
        <taxon>Leptospirales</taxon>
        <taxon>Leptospiraceae</taxon>
        <taxon>Leptospira</taxon>
    </lineage>
</organism>
<dbReference type="GO" id="GO:0003700">
    <property type="term" value="F:DNA-binding transcription factor activity"/>
    <property type="evidence" value="ECO:0007669"/>
    <property type="project" value="InterPro"/>
</dbReference>
<evidence type="ECO:0000256" key="3">
    <source>
        <dbReference type="ARBA" id="ARBA00023163"/>
    </source>
</evidence>
<dbReference type="SMART" id="SM00342">
    <property type="entry name" value="HTH_ARAC"/>
    <property type="match status" value="1"/>
</dbReference>
<feature type="domain" description="HTH araC/xylS-type" evidence="4">
    <location>
        <begin position="186"/>
        <end position="284"/>
    </location>
</feature>
<dbReference type="Proteomes" id="UP001209694">
    <property type="component" value="Unassembled WGS sequence"/>
</dbReference>
<accession>A0AAW5VC60</accession>
<dbReference type="PROSITE" id="PS01124">
    <property type="entry name" value="HTH_ARAC_FAMILY_2"/>
    <property type="match status" value="1"/>
</dbReference>
<dbReference type="InterPro" id="IPR020449">
    <property type="entry name" value="Tscrpt_reg_AraC-type_HTH"/>
</dbReference>
<dbReference type="EMBL" id="JAMQQD010000002">
    <property type="protein sequence ID" value="MCW7515284.1"/>
    <property type="molecule type" value="Genomic_DNA"/>
</dbReference>
<evidence type="ECO:0000313" key="6">
    <source>
        <dbReference type="Proteomes" id="UP001209694"/>
    </source>
</evidence>
<evidence type="ECO:0000313" key="5">
    <source>
        <dbReference type="EMBL" id="MCW7515284.1"/>
    </source>
</evidence>
<gene>
    <name evidence="5" type="ORF">ND810_08960</name>
</gene>
<evidence type="ECO:0000256" key="2">
    <source>
        <dbReference type="ARBA" id="ARBA00023125"/>
    </source>
</evidence>
<dbReference type="PRINTS" id="PR00032">
    <property type="entry name" value="HTHARAC"/>
</dbReference>
<keyword evidence="2" id="KW-0238">DNA-binding</keyword>
<sequence length="286" mass="33282">MKTESNIIQYALNDSLTGSYFYFTNDLMSDLKSSLSNPSANRIIWNRGTGQFKFYCDEKTVILKENTFCTLTALNYINFPSNEQKVTAIVFNREFYCIRDHDHEVSCNGILFYGAQNFSVLKIPSNEIVPFEKLVDLFEKEFEEADSLHGEMLVSLLKILIIRLTRIGRNHIVGIQSDYQSIETIRKFNLLVEQNFRKCKQISEYAFMLNISSKKLSELFRYAKLDPPLQIIHQRTILEAKRMLLFTLKSVNEISEELGFEDSSHFSKLFKKITGKTPTAFRIRKN</sequence>
<dbReference type="Pfam" id="PF12833">
    <property type="entry name" value="HTH_18"/>
    <property type="match status" value="1"/>
</dbReference>
<dbReference type="PANTHER" id="PTHR43280:SF32">
    <property type="entry name" value="TRANSCRIPTIONAL REGULATORY PROTEIN"/>
    <property type="match status" value="1"/>
</dbReference>
<comment type="caution">
    <text evidence="5">The sequence shown here is derived from an EMBL/GenBank/DDBJ whole genome shotgun (WGS) entry which is preliminary data.</text>
</comment>
<dbReference type="RefSeq" id="WP_265355348.1">
    <property type="nucleotide sequence ID" value="NZ_JAMQPS010000001.1"/>
</dbReference>
<reference evidence="5" key="1">
    <citation type="submission" date="2022-06" db="EMBL/GenBank/DDBJ databases">
        <title>Leptospira isolates from biofilms formed at urban environments.</title>
        <authorList>
            <person name="Ribeiro P.S."/>
            <person name="Sousa T."/>
            <person name="Carvalho N."/>
            <person name="Aburjaile F."/>
            <person name="Neves F."/>
            <person name="Oliveira D."/>
            <person name="Blanco L."/>
            <person name="Lima J."/>
            <person name="Costa F."/>
            <person name="Brenig B."/>
            <person name="Soares S."/>
            <person name="Ramos R."/>
            <person name="Goes-Neto A."/>
            <person name="Matiuzzi M."/>
            <person name="Azevedo V."/>
            <person name="Ristow P."/>
        </authorList>
    </citation>
    <scope>NUCLEOTIDE SEQUENCE</scope>
    <source>
        <strain evidence="5">VSF7</strain>
    </source>
</reference>
<dbReference type="InterPro" id="IPR018060">
    <property type="entry name" value="HTH_AraC"/>
</dbReference>
<proteinExistence type="predicted"/>
<dbReference type="Gene3D" id="1.10.10.60">
    <property type="entry name" value="Homeodomain-like"/>
    <property type="match status" value="1"/>
</dbReference>
<dbReference type="AlphaFoldDB" id="A0AAW5VC60"/>
<keyword evidence="3" id="KW-0804">Transcription</keyword>
<name>A0AAW5VC60_9LEPT</name>
<dbReference type="SUPFAM" id="SSF46689">
    <property type="entry name" value="Homeodomain-like"/>
    <property type="match status" value="1"/>
</dbReference>
<keyword evidence="1" id="KW-0805">Transcription regulation</keyword>
<dbReference type="GO" id="GO:0043565">
    <property type="term" value="F:sequence-specific DNA binding"/>
    <property type="evidence" value="ECO:0007669"/>
    <property type="project" value="InterPro"/>
</dbReference>
<protein>
    <submittedName>
        <fullName evidence="5">AraC family transcriptional regulator</fullName>
    </submittedName>
</protein>
<dbReference type="PANTHER" id="PTHR43280">
    <property type="entry name" value="ARAC-FAMILY TRANSCRIPTIONAL REGULATOR"/>
    <property type="match status" value="1"/>
</dbReference>